<proteinExistence type="predicted"/>
<dbReference type="EMBL" id="KZ994720">
    <property type="protein sequence ID" value="RKO92244.1"/>
    <property type="molecule type" value="Genomic_DNA"/>
</dbReference>
<feature type="region of interest" description="Disordered" evidence="5">
    <location>
        <begin position="835"/>
        <end position="975"/>
    </location>
</feature>
<feature type="compositionally biased region" description="Low complexity" evidence="5">
    <location>
        <begin position="312"/>
        <end position="332"/>
    </location>
</feature>
<evidence type="ECO:0000256" key="4">
    <source>
        <dbReference type="PROSITE-ProRule" id="PRU00146"/>
    </source>
</evidence>
<dbReference type="OrthoDB" id="5876363at2759"/>
<accession>A0A4P9WHM8</accession>
<dbReference type="GO" id="GO:0032221">
    <property type="term" value="C:Rpd3S complex"/>
    <property type="evidence" value="ECO:0007669"/>
    <property type="project" value="TreeGrafter"/>
</dbReference>
<feature type="compositionally biased region" description="Low complexity" evidence="5">
    <location>
        <begin position="181"/>
        <end position="193"/>
    </location>
</feature>
<feature type="region of interest" description="Disordered" evidence="5">
    <location>
        <begin position="1"/>
        <end position="30"/>
    </location>
</feature>
<gene>
    <name evidence="7" type="ORF">BDK51DRAFT_40905</name>
</gene>
<organism evidence="7 8">
    <name type="scientific">Blyttiomyces helicus</name>
    <dbReference type="NCBI Taxonomy" id="388810"/>
    <lineage>
        <taxon>Eukaryota</taxon>
        <taxon>Fungi</taxon>
        <taxon>Fungi incertae sedis</taxon>
        <taxon>Chytridiomycota</taxon>
        <taxon>Chytridiomycota incertae sedis</taxon>
        <taxon>Chytridiomycetes</taxon>
        <taxon>Chytridiomycetes incertae sedis</taxon>
        <taxon>Blyttiomyces</taxon>
    </lineage>
</organism>
<feature type="compositionally biased region" description="Acidic residues" evidence="5">
    <location>
        <begin position="835"/>
        <end position="851"/>
    </location>
</feature>
<feature type="domain" description="PHD-type" evidence="6">
    <location>
        <begin position="488"/>
        <end position="537"/>
    </location>
</feature>
<dbReference type="InterPro" id="IPR001965">
    <property type="entry name" value="Znf_PHD"/>
</dbReference>
<feature type="region of interest" description="Disordered" evidence="5">
    <location>
        <begin position="1040"/>
        <end position="1059"/>
    </location>
</feature>
<evidence type="ECO:0000256" key="2">
    <source>
        <dbReference type="ARBA" id="ARBA00022771"/>
    </source>
</evidence>
<evidence type="ECO:0000259" key="6">
    <source>
        <dbReference type="PROSITE" id="PS50016"/>
    </source>
</evidence>
<evidence type="ECO:0000313" key="8">
    <source>
        <dbReference type="Proteomes" id="UP000269721"/>
    </source>
</evidence>
<dbReference type="SUPFAM" id="SSF57903">
    <property type="entry name" value="FYVE/PHD zinc finger"/>
    <property type="match status" value="2"/>
</dbReference>
<feature type="compositionally biased region" description="Low complexity" evidence="5">
    <location>
        <begin position="159"/>
        <end position="169"/>
    </location>
</feature>
<feature type="compositionally biased region" description="Low complexity" evidence="5">
    <location>
        <begin position="637"/>
        <end position="648"/>
    </location>
</feature>
<dbReference type="GO" id="GO:0006357">
    <property type="term" value="P:regulation of transcription by RNA polymerase II"/>
    <property type="evidence" value="ECO:0007669"/>
    <property type="project" value="TreeGrafter"/>
</dbReference>
<keyword evidence="1" id="KW-0479">Metal-binding</keyword>
<feature type="compositionally biased region" description="Pro residues" evidence="5">
    <location>
        <begin position="72"/>
        <end position="81"/>
    </location>
</feature>
<dbReference type="Proteomes" id="UP000269721">
    <property type="component" value="Unassembled WGS sequence"/>
</dbReference>
<feature type="compositionally biased region" description="Basic residues" evidence="5">
    <location>
        <begin position="380"/>
        <end position="391"/>
    </location>
</feature>
<dbReference type="PROSITE" id="PS01359">
    <property type="entry name" value="ZF_PHD_1"/>
    <property type="match status" value="1"/>
</dbReference>
<feature type="compositionally biased region" description="Low complexity" evidence="5">
    <location>
        <begin position="134"/>
        <end position="150"/>
    </location>
</feature>
<dbReference type="AlphaFoldDB" id="A0A4P9WHM8"/>
<keyword evidence="8" id="KW-1185">Reference proteome</keyword>
<protein>
    <recommendedName>
        <fullName evidence="6">PHD-type domain-containing protein</fullName>
    </recommendedName>
</protein>
<dbReference type="InterPro" id="IPR013083">
    <property type="entry name" value="Znf_RING/FYVE/PHD"/>
</dbReference>
<feature type="region of interest" description="Disordered" evidence="5">
    <location>
        <begin position="637"/>
        <end position="657"/>
    </location>
</feature>
<dbReference type="PANTHER" id="PTHR47636:SF1">
    <property type="entry name" value="TRANSCRIPTIONAL REGULATORY PROTEIN RCO1"/>
    <property type="match status" value="1"/>
</dbReference>
<feature type="compositionally biased region" description="Pro residues" evidence="5">
    <location>
        <begin position="350"/>
        <end position="361"/>
    </location>
</feature>
<feature type="compositionally biased region" description="Low complexity" evidence="5">
    <location>
        <begin position="1040"/>
        <end position="1049"/>
    </location>
</feature>
<evidence type="ECO:0000256" key="5">
    <source>
        <dbReference type="SAM" id="MobiDB-lite"/>
    </source>
</evidence>
<dbReference type="InterPro" id="IPR052819">
    <property type="entry name" value="Chromatin_regulatory_protein"/>
</dbReference>
<name>A0A4P9WHM8_9FUNG</name>
<feature type="region of interest" description="Disordered" evidence="5">
    <location>
        <begin position="52"/>
        <end position="401"/>
    </location>
</feature>
<evidence type="ECO:0000313" key="7">
    <source>
        <dbReference type="EMBL" id="RKO92244.1"/>
    </source>
</evidence>
<dbReference type="PROSITE" id="PS50016">
    <property type="entry name" value="ZF_PHD_2"/>
    <property type="match status" value="1"/>
</dbReference>
<feature type="compositionally biased region" description="Basic and acidic residues" evidence="5">
    <location>
        <begin position="913"/>
        <end position="922"/>
    </location>
</feature>
<dbReference type="InterPro" id="IPR011011">
    <property type="entry name" value="Znf_FYVE_PHD"/>
</dbReference>
<reference evidence="8" key="1">
    <citation type="journal article" date="2018" name="Nat. Microbiol.">
        <title>Leveraging single-cell genomics to expand the fungal tree of life.</title>
        <authorList>
            <person name="Ahrendt S.R."/>
            <person name="Quandt C.A."/>
            <person name="Ciobanu D."/>
            <person name="Clum A."/>
            <person name="Salamov A."/>
            <person name="Andreopoulos B."/>
            <person name="Cheng J.F."/>
            <person name="Woyke T."/>
            <person name="Pelin A."/>
            <person name="Henrissat B."/>
            <person name="Reynolds N.K."/>
            <person name="Benny G.L."/>
            <person name="Smith M.E."/>
            <person name="James T.Y."/>
            <person name="Grigoriev I.V."/>
        </authorList>
    </citation>
    <scope>NUCLEOTIDE SEQUENCE [LARGE SCALE GENOMIC DNA]</scope>
</reference>
<dbReference type="GO" id="GO:0008270">
    <property type="term" value="F:zinc ion binding"/>
    <property type="evidence" value="ECO:0007669"/>
    <property type="project" value="UniProtKB-KW"/>
</dbReference>
<dbReference type="SMART" id="SM00249">
    <property type="entry name" value="PHD"/>
    <property type="match status" value="2"/>
</dbReference>
<evidence type="ECO:0000256" key="1">
    <source>
        <dbReference type="ARBA" id="ARBA00022723"/>
    </source>
</evidence>
<dbReference type="InterPro" id="IPR019786">
    <property type="entry name" value="Zinc_finger_PHD-type_CS"/>
</dbReference>
<sequence>MITDEHISQPPDPSFEAPAATLAPYPKLPFDNYPEAASPAAYPFAVLHPDPFEMLDSASHPTDALLDDLESLPPPPPPTPSPSMSVIASPARPPADAEPDIVEKPAAPQVRKRLRSEDGAHTAPDPRATRLRQSSSPITVHSSSSSPSVSRGKEAEFESAGTPTGSATGTGVGSWRDGMADGSDSDLSSIPLDSDSDGEKRHGGLGGGDGTPGRKRSSAIGDDRDGVLGTTGASSKAAPIGRPTRLARQARAPDPDPSSLLRRKAVKVPVASTTASGEPAAAPKPRGRPRKYPRPEDVLDMPVKTTTRKYTRGASVSTGSSSRGSQRLLAAARRGEKSDSALPFPDDPSDLPPHAPLPRFGPGPAELMHTAPVVDPAVPLKKRPGPKPKLPRKTDASKPHGVYVPAGLVNPFADTRGSHASEESDLLGDLDLIRVGRLEMGGPSASDLYSPTSRQLAGNVSPQRASIRLGSPMAAKIKEDEEKAAGNDDYCTACLTKGRLLCCESCTKSFHFGCVEEGFSPDWLPEGVWECKECRSKRRPPQYPGPTAERLRQTHNPEASVYRDTALPQNPAVYTLFDELLWNLEGTNPRGFELPSDLKSSFTGFYTHPVTGAYIDAGETAAVGLARTAKTIRGVATRRGAASSSSAGPQTSLTATSVSALPPPAGVAPRPPVTLCFHCGKSGLKLPQTSFLLSHTVPEPRGQAPGTGIRLQAQRSELIRCDYCPLHWHLDCLDPPLAAIPPELKDEGTETVDVAAARELRARAWGPREAGAVGEFFEGAQPGDDDDTAAGRNPPATGRQPAGVLKLRRKWMCPCHASWVVPEGRRPASWRWVDVTEEEEEDEDEDEEEDRMEERQKRRTTVDGQCRPPAFGMGMTTDVFAGPSSAPCMPPTRDGRDDDPQSGSGSTDMDWEQPARRPRSYDDNDDEDNEVGTRRSRLAPCNVPLPPAPCDAASRHPHPRPRGKTTSSRNDGRITVINDPETDELFSRPLSPPPAARLCIPERRIKLDFIKKVAERVASSSAAGGSSAGIIRTRRAAAAAASQPSGTAPESDSRSVTASAPAKEVWISREALDRAFPGMDVTWSSDLEELYKVRGVAKAKAADSIGLFRLATAAALAEDSVVHSHAGPMHDVNVDEKEWLESIALLTSDIATELKLRAVSNAKIRLSQIAETPAPISTPPPPAAAVQSITLRADDPDYLALQEWKRIGPERVETEFQEFKPSRSEWFEFKNDYEEWKRARSEAAGVNNLPPPLPPDAFSIA</sequence>
<dbReference type="Gene3D" id="3.30.40.10">
    <property type="entry name" value="Zinc/RING finger domain, C3HC4 (zinc finger)"/>
    <property type="match status" value="2"/>
</dbReference>
<dbReference type="PANTHER" id="PTHR47636">
    <property type="entry name" value="TRANSCRIPTIONAL REGULATORY PROTEIN RCO1"/>
    <property type="match status" value="1"/>
</dbReference>
<evidence type="ECO:0000256" key="3">
    <source>
        <dbReference type="ARBA" id="ARBA00022833"/>
    </source>
</evidence>
<feature type="region of interest" description="Disordered" evidence="5">
    <location>
        <begin position="776"/>
        <end position="803"/>
    </location>
</feature>
<keyword evidence="2 4" id="KW-0863">Zinc-finger</keyword>
<keyword evidence="3" id="KW-0862">Zinc</keyword>
<dbReference type="InterPro" id="IPR019787">
    <property type="entry name" value="Znf_PHD-finger"/>
</dbReference>